<dbReference type="AlphaFoldDB" id="A0A8C2G5S9"/>
<dbReference type="PANTHER" id="PTHR37984">
    <property type="entry name" value="PROTEIN CBG26694"/>
    <property type="match status" value="1"/>
</dbReference>
<dbReference type="Ensembl" id="ENSCCRT00020072469.1">
    <property type="protein sequence ID" value="ENSCCRP00020065862.1"/>
    <property type="gene ID" value="ENSCCRG00020030979.1"/>
</dbReference>
<dbReference type="InterPro" id="IPR050951">
    <property type="entry name" value="Retrovirus_Pol_polyprotein"/>
</dbReference>
<dbReference type="InterPro" id="IPR036397">
    <property type="entry name" value="RNaseH_sf"/>
</dbReference>
<dbReference type="InterPro" id="IPR001584">
    <property type="entry name" value="Integrase_cat-core"/>
</dbReference>
<dbReference type="Proteomes" id="UP000694701">
    <property type="component" value="Unplaced"/>
</dbReference>
<evidence type="ECO:0000313" key="4">
    <source>
        <dbReference type="Proteomes" id="UP000694701"/>
    </source>
</evidence>
<dbReference type="Gene3D" id="3.30.420.10">
    <property type="entry name" value="Ribonuclease H-like superfamily/Ribonuclease H"/>
    <property type="match status" value="1"/>
</dbReference>
<accession>A0A8C2G5S9</accession>
<feature type="region of interest" description="Disordered" evidence="1">
    <location>
        <begin position="1"/>
        <end position="25"/>
    </location>
</feature>
<dbReference type="PANTHER" id="PTHR37984:SF15">
    <property type="entry name" value="INTEGRASE CATALYTIC DOMAIN-CONTAINING PROTEIN"/>
    <property type="match status" value="1"/>
</dbReference>
<sequence>MSKPRSVPVRGVSEGKQKRKKTSPLVNIETSQPLELVCMDYLSLEPDSKGTKNILVITDHFTKYAVAIPTADQKARTVAKALWSNFFIHYGIPEHLHSDQGRDFESAVIKDLCLLLDIKKTRTTPYYPRGNPVERFNRTLLQMLRTLQEEDKIKWRDFVQPLVHAYNCTKNDTNGFSPYQLKFGRQPSLPIDVAFGIKPEGEKRVSHADYVKKLQESLQESYKIAVEYSKKTALRNKQRYDLKVRESTLQAGERVLVKNVGIRGKHKIADRWSKTIYQVVKQIADSPVYVIKSLTTDGPERTLHRDLLLPCGFLTPTYSSDEDNRMEGKEKTTCSREPLIVPEDDDEQAYDSDGEPDFYFPQIMQDKTYPSIMIVKDVPYIIEVEGSSCETTLNPNAQPFEPFGGVESLDIEFEHVQLDGRKRKK</sequence>
<protein>
    <recommendedName>
        <fullName evidence="2">Integrase catalytic domain-containing protein</fullName>
    </recommendedName>
</protein>
<dbReference type="Pfam" id="PF00665">
    <property type="entry name" value="rve"/>
    <property type="match status" value="1"/>
</dbReference>
<dbReference type="GO" id="GO:0015074">
    <property type="term" value="P:DNA integration"/>
    <property type="evidence" value="ECO:0007669"/>
    <property type="project" value="InterPro"/>
</dbReference>
<dbReference type="SUPFAM" id="SSF53098">
    <property type="entry name" value="Ribonuclease H-like"/>
    <property type="match status" value="1"/>
</dbReference>
<feature type="domain" description="Integrase catalytic" evidence="2">
    <location>
        <begin position="29"/>
        <end position="186"/>
    </location>
</feature>
<dbReference type="GO" id="GO:0003676">
    <property type="term" value="F:nucleic acid binding"/>
    <property type="evidence" value="ECO:0007669"/>
    <property type="project" value="InterPro"/>
</dbReference>
<evidence type="ECO:0000256" key="1">
    <source>
        <dbReference type="SAM" id="MobiDB-lite"/>
    </source>
</evidence>
<dbReference type="FunFam" id="3.30.420.10:FF:000269">
    <property type="entry name" value="Uncharacterized protein"/>
    <property type="match status" value="1"/>
</dbReference>
<evidence type="ECO:0000313" key="3">
    <source>
        <dbReference type="Ensembl" id="ENSCCRP00020065862.1"/>
    </source>
</evidence>
<dbReference type="InterPro" id="IPR012337">
    <property type="entry name" value="RNaseH-like_sf"/>
</dbReference>
<proteinExistence type="predicted"/>
<dbReference type="PROSITE" id="PS50994">
    <property type="entry name" value="INTEGRASE"/>
    <property type="match status" value="1"/>
</dbReference>
<reference evidence="3" key="1">
    <citation type="submission" date="2025-08" db="UniProtKB">
        <authorList>
            <consortium name="Ensembl"/>
        </authorList>
    </citation>
    <scope>IDENTIFICATION</scope>
</reference>
<evidence type="ECO:0000259" key="2">
    <source>
        <dbReference type="PROSITE" id="PS50994"/>
    </source>
</evidence>
<name>A0A8C2G5S9_CYPCA</name>
<organism evidence="3 4">
    <name type="scientific">Cyprinus carpio</name>
    <name type="common">Common carp</name>
    <dbReference type="NCBI Taxonomy" id="7962"/>
    <lineage>
        <taxon>Eukaryota</taxon>
        <taxon>Metazoa</taxon>
        <taxon>Chordata</taxon>
        <taxon>Craniata</taxon>
        <taxon>Vertebrata</taxon>
        <taxon>Euteleostomi</taxon>
        <taxon>Actinopterygii</taxon>
        <taxon>Neopterygii</taxon>
        <taxon>Teleostei</taxon>
        <taxon>Ostariophysi</taxon>
        <taxon>Cypriniformes</taxon>
        <taxon>Cyprinidae</taxon>
        <taxon>Cyprininae</taxon>
        <taxon>Cyprinus</taxon>
    </lineage>
</organism>